<proteinExistence type="predicted"/>
<comment type="caution">
    <text evidence="2">The sequence shown here is derived from an EMBL/GenBank/DDBJ whole genome shotgun (WGS) entry which is preliminary data.</text>
</comment>
<organism evidence="2 3">
    <name type="scientific">Pedobacter alluvionis</name>
    <dbReference type="NCBI Taxonomy" id="475253"/>
    <lineage>
        <taxon>Bacteria</taxon>
        <taxon>Pseudomonadati</taxon>
        <taxon>Bacteroidota</taxon>
        <taxon>Sphingobacteriia</taxon>
        <taxon>Sphingobacteriales</taxon>
        <taxon>Sphingobacteriaceae</taxon>
        <taxon>Pedobacter</taxon>
    </lineage>
</organism>
<dbReference type="PANTHER" id="PTHR43283">
    <property type="entry name" value="BETA-LACTAMASE-RELATED"/>
    <property type="match status" value="1"/>
</dbReference>
<dbReference type="Pfam" id="PF00144">
    <property type="entry name" value="Beta-lactamase"/>
    <property type="match status" value="1"/>
</dbReference>
<dbReference type="InterPro" id="IPR050789">
    <property type="entry name" value="Diverse_Enzym_Activities"/>
</dbReference>
<dbReference type="EMBL" id="RCCK01000010">
    <property type="protein sequence ID" value="RLJ79438.1"/>
    <property type="molecule type" value="Genomic_DNA"/>
</dbReference>
<name>A0A497Y9M4_9SPHI</name>
<dbReference type="InterPro" id="IPR012338">
    <property type="entry name" value="Beta-lactam/transpept-like"/>
</dbReference>
<feature type="domain" description="Beta-lactamase-related" evidence="1">
    <location>
        <begin position="59"/>
        <end position="376"/>
    </location>
</feature>
<sequence length="379" mass="41905">MNFSAAVQLTPGLEIVIKNMKKLFFMVSILLYYGNLNAQNFSKIDTWLQHHADVMGGRVYLLLYKDGKIVYSKGVSELSAKQKMMGKILAKRQGKTTDFSDYTATTRQQIASCSKWLSAALVMTFVDEGKLTLSDTVGKYLPVLSKSGKGSITISECLSHMTAIKSPDLKESLSEMRQINSMDEAIQMIAALPMEGEPGKVFRYSNTGLQIAGAVIEKISGKSFETLFAERIARPLDMKNTDFGKSKVALPAGGASSTPNDYMNFLTMIVNKGIFNGKRILSENSVNQMQINRVTGEVNKVYAPNEAGDFGYGYGEWIIENSKANKPGNAVSSPGLFGSFPWVDNQKKTAGFLMAFYLNNKGRHEYYLELKKLVDEALK</sequence>
<evidence type="ECO:0000313" key="2">
    <source>
        <dbReference type="EMBL" id="RLJ79438.1"/>
    </source>
</evidence>
<dbReference type="Proteomes" id="UP000273898">
    <property type="component" value="Unassembled WGS sequence"/>
</dbReference>
<gene>
    <name evidence="2" type="ORF">BCL90_0134</name>
</gene>
<reference evidence="2 3" key="1">
    <citation type="submission" date="2018-10" db="EMBL/GenBank/DDBJ databases">
        <title>Genomic Encyclopedia of Archaeal and Bacterial Type Strains, Phase II (KMG-II): from individual species to whole genera.</title>
        <authorList>
            <person name="Goeker M."/>
        </authorList>
    </citation>
    <scope>NUCLEOTIDE SEQUENCE [LARGE SCALE GENOMIC DNA]</scope>
    <source>
        <strain evidence="2 3">DSM 19624</strain>
    </source>
</reference>
<dbReference type="AlphaFoldDB" id="A0A497Y9M4"/>
<protein>
    <submittedName>
        <fullName evidence="2">CubicO group peptidase (Beta-lactamase class C family)</fullName>
    </submittedName>
</protein>
<dbReference type="SUPFAM" id="SSF56601">
    <property type="entry name" value="beta-lactamase/transpeptidase-like"/>
    <property type="match status" value="1"/>
</dbReference>
<evidence type="ECO:0000313" key="3">
    <source>
        <dbReference type="Proteomes" id="UP000273898"/>
    </source>
</evidence>
<dbReference type="Gene3D" id="3.40.710.10">
    <property type="entry name" value="DD-peptidase/beta-lactamase superfamily"/>
    <property type="match status" value="1"/>
</dbReference>
<dbReference type="InterPro" id="IPR001466">
    <property type="entry name" value="Beta-lactam-related"/>
</dbReference>
<dbReference type="PANTHER" id="PTHR43283:SF3">
    <property type="entry name" value="BETA-LACTAMASE FAMILY PROTEIN (AFU_ORTHOLOGUE AFUA_5G07500)"/>
    <property type="match status" value="1"/>
</dbReference>
<accession>A0A497Y9M4</accession>
<evidence type="ECO:0000259" key="1">
    <source>
        <dbReference type="Pfam" id="PF00144"/>
    </source>
</evidence>